<keyword evidence="3" id="KW-1185">Reference proteome</keyword>
<evidence type="ECO:0000256" key="1">
    <source>
        <dbReference type="SAM" id="MobiDB-lite"/>
    </source>
</evidence>
<sequence>MAVNCVLSHEHLRAIGGATPPNSVPATLLGASSSIDPRRVSPPPPPTQRNQHEQHGPPPPHLQRYQPGAYGYTLPGPTLPHCATSAVYASHKRGPLAASTLRAGQGSAFFVRIFLCIRAGVFFPPRPFRVRCARSPRSYCGLLSFLEGREPLFFFFAHLPFQALAFWDGSTLQLAAAWLAACALCDWERVGAGSHYSSHHVSCIRARLRTCLDGVGLVGCIGFDPHPRAFPFLTVLATSVSPAAAAARISIGALTPATVRRAIEHAADTDINFGASRILSASLQSDFTCQLSNPNRPQCGL</sequence>
<accession>A0AAD7N926</accession>
<protein>
    <submittedName>
        <fullName evidence="2">Uncharacterized protein</fullName>
    </submittedName>
</protein>
<proteinExistence type="predicted"/>
<name>A0AAD7N926_9AGAR</name>
<evidence type="ECO:0000313" key="3">
    <source>
        <dbReference type="Proteomes" id="UP001215598"/>
    </source>
</evidence>
<feature type="region of interest" description="Disordered" evidence="1">
    <location>
        <begin position="15"/>
        <end position="67"/>
    </location>
</feature>
<reference evidence="2" key="1">
    <citation type="submission" date="2023-03" db="EMBL/GenBank/DDBJ databases">
        <title>Massive genome expansion in bonnet fungi (Mycena s.s.) driven by repeated elements and novel gene families across ecological guilds.</title>
        <authorList>
            <consortium name="Lawrence Berkeley National Laboratory"/>
            <person name="Harder C.B."/>
            <person name="Miyauchi S."/>
            <person name="Viragh M."/>
            <person name="Kuo A."/>
            <person name="Thoen E."/>
            <person name="Andreopoulos B."/>
            <person name="Lu D."/>
            <person name="Skrede I."/>
            <person name="Drula E."/>
            <person name="Henrissat B."/>
            <person name="Morin E."/>
            <person name="Kohler A."/>
            <person name="Barry K."/>
            <person name="LaButti K."/>
            <person name="Morin E."/>
            <person name="Salamov A."/>
            <person name="Lipzen A."/>
            <person name="Mereny Z."/>
            <person name="Hegedus B."/>
            <person name="Baldrian P."/>
            <person name="Stursova M."/>
            <person name="Weitz H."/>
            <person name="Taylor A."/>
            <person name="Grigoriev I.V."/>
            <person name="Nagy L.G."/>
            <person name="Martin F."/>
            <person name="Kauserud H."/>
        </authorList>
    </citation>
    <scope>NUCLEOTIDE SEQUENCE</scope>
    <source>
        <strain evidence="2">CBHHK182m</strain>
    </source>
</reference>
<dbReference type="AlphaFoldDB" id="A0AAD7N926"/>
<dbReference type="EMBL" id="JARKIB010000064">
    <property type="protein sequence ID" value="KAJ7750846.1"/>
    <property type="molecule type" value="Genomic_DNA"/>
</dbReference>
<gene>
    <name evidence="2" type="ORF">B0H16DRAFT_1887707</name>
</gene>
<organism evidence="2 3">
    <name type="scientific">Mycena metata</name>
    <dbReference type="NCBI Taxonomy" id="1033252"/>
    <lineage>
        <taxon>Eukaryota</taxon>
        <taxon>Fungi</taxon>
        <taxon>Dikarya</taxon>
        <taxon>Basidiomycota</taxon>
        <taxon>Agaricomycotina</taxon>
        <taxon>Agaricomycetes</taxon>
        <taxon>Agaricomycetidae</taxon>
        <taxon>Agaricales</taxon>
        <taxon>Marasmiineae</taxon>
        <taxon>Mycenaceae</taxon>
        <taxon>Mycena</taxon>
    </lineage>
</organism>
<comment type="caution">
    <text evidence="2">The sequence shown here is derived from an EMBL/GenBank/DDBJ whole genome shotgun (WGS) entry which is preliminary data.</text>
</comment>
<dbReference type="Proteomes" id="UP001215598">
    <property type="component" value="Unassembled WGS sequence"/>
</dbReference>
<evidence type="ECO:0000313" key="2">
    <source>
        <dbReference type="EMBL" id="KAJ7750846.1"/>
    </source>
</evidence>